<evidence type="ECO:0000256" key="1">
    <source>
        <dbReference type="SAM" id="MobiDB-lite"/>
    </source>
</evidence>
<feature type="compositionally biased region" description="Basic and acidic residues" evidence="1">
    <location>
        <begin position="1"/>
        <end position="11"/>
    </location>
</feature>
<dbReference type="GO" id="GO:0006338">
    <property type="term" value="P:chromatin remodeling"/>
    <property type="evidence" value="ECO:0007669"/>
    <property type="project" value="InterPro"/>
</dbReference>
<feature type="compositionally biased region" description="Polar residues" evidence="1">
    <location>
        <begin position="141"/>
        <end position="150"/>
    </location>
</feature>
<feature type="compositionally biased region" description="Polar residues" evidence="1">
    <location>
        <begin position="111"/>
        <end position="124"/>
    </location>
</feature>
<feature type="compositionally biased region" description="Basic and acidic residues" evidence="1">
    <location>
        <begin position="448"/>
        <end position="479"/>
    </location>
</feature>
<dbReference type="InterPro" id="IPR029523">
    <property type="entry name" value="INO80B/Ies2"/>
</dbReference>
<name>A0A103YNT7_CYNCS</name>
<dbReference type="PANTHER" id="PTHR21561:SF25">
    <property type="entry name" value="OS03G0811500 PROTEIN"/>
    <property type="match status" value="1"/>
</dbReference>
<dbReference type="Proteomes" id="UP000243975">
    <property type="component" value="Unassembled WGS sequence"/>
</dbReference>
<feature type="region of interest" description="Disordered" evidence="1">
    <location>
        <begin position="324"/>
        <end position="479"/>
    </location>
</feature>
<feature type="compositionally biased region" description="Acidic residues" evidence="1">
    <location>
        <begin position="374"/>
        <end position="387"/>
    </location>
</feature>
<feature type="compositionally biased region" description="Basic residues" evidence="1">
    <location>
        <begin position="55"/>
        <end position="65"/>
    </location>
</feature>
<organism evidence="3 4">
    <name type="scientific">Cynara cardunculus var. scolymus</name>
    <name type="common">Globe artichoke</name>
    <name type="synonym">Cynara scolymus</name>
    <dbReference type="NCBI Taxonomy" id="59895"/>
    <lineage>
        <taxon>Eukaryota</taxon>
        <taxon>Viridiplantae</taxon>
        <taxon>Streptophyta</taxon>
        <taxon>Embryophyta</taxon>
        <taxon>Tracheophyta</taxon>
        <taxon>Spermatophyta</taxon>
        <taxon>Magnoliopsida</taxon>
        <taxon>eudicotyledons</taxon>
        <taxon>Gunneridae</taxon>
        <taxon>Pentapetalae</taxon>
        <taxon>asterids</taxon>
        <taxon>campanulids</taxon>
        <taxon>Asterales</taxon>
        <taxon>Asteraceae</taxon>
        <taxon>Carduoideae</taxon>
        <taxon>Cardueae</taxon>
        <taxon>Carduinae</taxon>
        <taxon>Cynara</taxon>
    </lineage>
</organism>
<dbReference type="EMBL" id="LEKV01000001">
    <property type="protein sequence ID" value="KVI12545.1"/>
    <property type="molecule type" value="Genomic_DNA"/>
</dbReference>
<evidence type="ECO:0000313" key="4">
    <source>
        <dbReference type="Proteomes" id="UP000243975"/>
    </source>
</evidence>
<dbReference type="Gramene" id="KVI12545">
    <property type="protein sequence ID" value="KVI12545"/>
    <property type="gene ID" value="Ccrd_009035"/>
</dbReference>
<gene>
    <name evidence="3" type="ORF">Ccrd_009035</name>
</gene>
<reference evidence="3 4" key="1">
    <citation type="journal article" date="2016" name="Sci. Rep.">
        <title>The genome sequence of the outbreeding globe artichoke constructed de novo incorporating a phase-aware low-pass sequencing strategy of F1 progeny.</title>
        <authorList>
            <person name="Scaglione D."/>
            <person name="Reyes-Chin-Wo S."/>
            <person name="Acquadro A."/>
            <person name="Froenicke L."/>
            <person name="Portis E."/>
            <person name="Beitel C."/>
            <person name="Tirone M."/>
            <person name="Mauro R."/>
            <person name="Lo Monaco A."/>
            <person name="Mauromicale G."/>
            <person name="Faccioli P."/>
            <person name="Cattivelli L."/>
            <person name="Rieseberg L."/>
            <person name="Michelmore R."/>
            <person name="Lanteri S."/>
        </authorList>
    </citation>
    <scope>NUCLEOTIDE SEQUENCE [LARGE SCALE GENOMIC DNA]</scope>
    <source>
        <strain evidence="3">2C</strain>
    </source>
</reference>
<keyword evidence="4" id="KW-1185">Reference proteome</keyword>
<feature type="compositionally biased region" description="Polar residues" evidence="1">
    <location>
        <begin position="200"/>
        <end position="212"/>
    </location>
</feature>
<feature type="compositionally biased region" description="Basic and acidic residues" evidence="1">
    <location>
        <begin position="125"/>
        <end position="140"/>
    </location>
</feature>
<dbReference type="GO" id="GO:0031011">
    <property type="term" value="C:Ino80 complex"/>
    <property type="evidence" value="ECO:0007669"/>
    <property type="project" value="InterPro"/>
</dbReference>
<feature type="region of interest" description="Disordered" evidence="1">
    <location>
        <begin position="1"/>
        <end position="182"/>
    </location>
</feature>
<dbReference type="STRING" id="59895.A0A103YNT7"/>
<dbReference type="Pfam" id="PF04795">
    <property type="entry name" value="PAPA-1"/>
    <property type="match status" value="1"/>
</dbReference>
<comment type="caution">
    <text evidence="3">The sequence shown here is derived from an EMBL/GenBank/DDBJ whole genome shotgun (WGS) entry which is preliminary data.</text>
</comment>
<feature type="compositionally biased region" description="Basic and acidic residues" evidence="1">
    <location>
        <begin position="397"/>
        <end position="410"/>
    </location>
</feature>
<dbReference type="OMA" id="RPESNHV"/>
<feature type="domain" description="INO80 complex subunit B-like conserved region" evidence="2">
    <location>
        <begin position="454"/>
        <end position="539"/>
    </location>
</feature>
<evidence type="ECO:0000259" key="2">
    <source>
        <dbReference type="SMART" id="SM01406"/>
    </source>
</evidence>
<feature type="compositionally biased region" description="Basic and acidic residues" evidence="1">
    <location>
        <begin position="358"/>
        <end position="367"/>
    </location>
</feature>
<evidence type="ECO:0000313" key="3">
    <source>
        <dbReference type="EMBL" id="KVI12545.1"/>
    </source>
</evidence>
<dbReference type="InterPro" id="IPR006880">
    <property type="entry name" value="INO80B_C"/>
</dbReference>
<accession>A0A103YNT7</accession>
<proteinExistence type="predicted"/>
<feature type="region of interest" description="Disordered" evidence="1">
    <location>
        <begin position="200"/>
        <end position="302"/>
    </location>
</feature>
<protein>
    <submittedName>
        <fullName evidence="3">PAPA-1-like conserved region</fullName>
    </submittedName>
</protein>
<dbReference type="PANTHER" id="PTHR21561">
    <property type="entry name" value="INO80 COMPLEX SUBUNIT B"/>
    <property type="match status" value="1"/>
</dbReference>
<feature type="compositionally biased region" description="Polar residues" evidence="1">
    <location>
        <begin position="157"/>
        <end position="171"/>
    </location>
</feature>
<sequence length="599" mass="66122">MRERRKGREEYGWGSDPGFGSNPRNKITHRVSVGTTPNIMDEFGGPRFEGVGNTIRRKRTQTSRRPKPEVQALPVNHDQASLSSTPPSDDTSKISSDENAVDANPRRKVFNLNQCASVGSSATRTEGEYSHKRVQTEDGRYNSSLHSNGGLTDANEEAQSGLIQKQHANSRASDDIGGNENKVKKVKLKVGGITRTIQPKSSLATIGSSKNAGCSDVPRPRPKLILQDNSDEDDSSPLGKKIGLQGIPWKDFSRGGFSLGRENSLMGKTTERNSGGKQGEKSERVRKSKRVPKKRLLDGDFDEEEDDEIRYLEKLKTVKVAAACRDFDDDSSKKHRSLSRVSKGGKSENSEDPIPLRLGRDIKKSKSDSVSVDTDLEEEDLVSDNENEGNKAKKLRKDSPDSPTETKRETSLTSRQRALLSGRDSASAASQIEFPNGLPPAPPRKQKEKLTEVEQQLKKAEAAERRRIQNEKAARESEAEAIRKILGQDSSRKKREDKLKKRQEELAQEKAANAKMLGPSTIRTVISPTGTVVAFADDIVIPHQGKNVLGRLVTMHTSIEIPNPSFLFAASNAIRLFMNGCRLTMGASNVAFYMMKKVH</sequence>
<dbReference type="SMART" id="SM01406">
    <property type="entry name" value="PAPA-1"/>
    <property type="match status" value="1"/>
</dbReference>
<dbReference type="AlphaFoldDB" id="A0A103YNT7"/>
<dbReference type="CDD" id="cd22265">
    <property type="entry name" value="UDM1_RNF168"/>
    <property type="match status" value="1"/>
</dbReference>